<dbReference type="OrthoDB" id="196493at2759"/>
<feature type="region of interest" description="Disordered" evidence="6">
    <location>
        <begin position="1263"/>
        <end position="1289"/>
    </location>
</feature>
<dbReference type="GO" id="GO:0004553">
    <property type="term" value="F:hydrolase activity, hydrolyzing O-glycosyl compounds"/>
    <property type="evidence" value="ECO:0007669"/>
    <property type="project" value="InterPro"/>
</dbReference>
<dbReference type="GO" id="GO:0005737">
    <property type="term" value="C:cytoplasm"/>
    <property type="evidence" value="ECO:0007669"/>
    <property type="project" value="TreeGrafter"/>
</dbReference>
<dbReference type="Pfam" id="PF02806">
    <property type="entry name" value="Alpha-amylase_C"/>
    <property type="match status" value="1"/>
</dbReference>
<evidence type="ECO:0000259" key="7">
    <source>
        <dbReference type="SMART" id="SM00642"/>
    </source>
</evidence>
<dbReference type="Pfam" id="PF12736">
    <property type="entry name" value="CABIT"/>
    <property type="match status" value="1"/>
</dbReference>
<evidence type="ECO:0000256" key="1">
    <source>
        <dbReference type="ARBA" id="ARBA00000826"/>
    </source>
</evidence>
<dbReference type="FunFam" id="3.20.20.80:FF:000001">
    <property type="entry name" value="1,4-alpha-glucan branching enzyme"/>
    <property type="match status" value="1"/>
</dbReference>
<comment type="similarity">
    <text evidence="2">Belongs to the glycosyl hydrolase 13 family. GlgB subfamily.</text>
</comment>
<dbReference type="CDD" id="cd02854">
    <property type="entry name" value="E_set_GBE_euk_N"/>
    <property type="match status" value="1"/>
</dbReference>
<keyword evidence="9" id="KW-1185">Reference proteome</keyword>
<dbReference type="Gene3D" id="2.60.40.10">
    <property type="entry name" value="Immunoglobulins"/>
    <property type="match status" value="1"/>
</dbReference>
<dbReference type="EMBL" id="JYDJ01000222">
    <property type="protein sequence ID" value="KRX39768.1"/>
    <property type="molecule type" value="Genomic_DNA"/>
</dbReference>
<evidence type="ECO:0000256" key="3">
    <source>
        <dbReference type="ARBA" id="ARBA00012541"/>
    </source>
</evidence>
<dbReference type="Proteomes" id="UP000055048">
    <property type="component" value="Unassembled WGS sequence"/>
</dbReference>
<feature type="region of interest" description="Disordered" evidence="6">
    <location>
        <begin position="474"/>
        <end position="515"/>
    </location>
</feature>
<dbReference type="STRING" id="144512.A0A0V0TL65"/>
<evidence type="ECO:0000256" key="4">
    <source>
        <dbReference type="ARBA" id="ARBA00022679"/>
    </source>
</evidence>
<sequence length="2141" mass="240028">MFSTCSRMEFRFTLICKAEKKINNNNQRKIVFTHSWMAFADSDIFRRIEEIEQRFDQIEAILRNIQLVKFNQMITERGKFATTDEKNPLFRLAVERPVVNFNIHVAGNGHPSLLSRSRLNVNALISRLLSRAMRSGGADPRAVISHFDRLSGSNFSKPASTTVVTTATPDSDCWDNFRQICLAFTTGSLKRFAFPTNHLSAGQVPFHEVVTGNCELRCFLDLSKLNAHIVNLPKKSILTFQYKRLDVLVDSIVELLQKFHSADFGPEFCSTLKNAEATQLMLACEYRSRRIGNDNDDSDGIFGLLKWMVDIVAHELDVRPRFAQVVEADLGQIVVGNVDGAISAEFPLGEHNQCPTESADFQAQPSEAPDSPVLFADHAAELENCPRRPLSVLQPQRTATAGPSGLQEHSGNNDYLQTSLSARGELTFFTQLHKHALDRSQAQLEVVANSPAAVGDFAFFSDLLSLSPTQYSRSQLSTAEPQSSTQLGYDQTNARSSLRSDPYSPDSTQGQNFGGTFYQSQLLSSQLLADSSTDILDQRNEQDSSEVAVENQHVTKRFTKRKPLDTTAMLLFHGADVENFNNDDQLSTSPMKLPKWRNESEMDNTALNDQSKIMNIENFKTTQISTNCCCISSTIGRSENAQQHQQINTPDCCSQRLSLRSTNKTFTSMHGTKLDVIPSCIVGEYRTAPISTRTRRSLRLGLSRRERVLSLHQHGDSVDLDFRGSGVKRQRSDGWLVGRSGGRPSANRNEQPIREQVLPTTGPVDNGRQTQPPGPVDQSVRFRADRPSVSRLARALSKWESTDDAGKKRKFPSPDSGRVEKRPTNGVIVDKLAGWSRTMRVTAETPLLTTVKWDVENAPFLNEFVDRYPLPHVALVTKGQHLGVGLPNVSNPTLKPYLLAYAKQRSRKLLGTLVKIKDGKRSALSAASVAIPLEYGGYFEILSEDGHRPPCFETVGELAAHTSVDQCLVRQRCKAYLPDADGELKTLRRSRAVLAGEVLTVVGQFRLKRVWFLRCFDEAGRSLFFKAHHKGRFSALAKAESVGGVHTAASLASKRLPLTVRLVHGHCPAEVAKLAGSAELIIRLRSVYEEQFLLAYCLQKSEGQLLSIPLNAHLKLAPAVNYPQMVVHPEFRQLCAYCAKLAPSFSNRLSLLHQPDQLTARASAFHINDADENSSGGGSWCRSRSRSGSRSGSGSWSAATVDQDEHELQALYDCIRAAPTRNGDGDRSWSSRLVVERPTMVDDWPDAGRRQLCYHCHCTDGSGCDSTPPPPPPPQPLPPPPTLPLQPPQPLPLPLLLSATTATTTAAAAAAAAAVTPRRRHTAARPRPKSLFLPDTSRFFYPIAPFTSPSTPVYSKPRRPTGCELTTVAQPYHSAFTTTYRPPPYPAYAAVYTAYEVLFFCVLTSGSVVMGSVFSSIGDAFSSLCEGFNAIFAEIGKIPEYCGCLRGLSEVENIDIIMSDRPPLLNNLLQLDGYLKNYENEICRRYGEFKRLVMQINKEEGGLDKFSRGYEKFGVVVTPENGVFCQEWAPGADGLFLIGDFNNWDRTAHPYDRKDFGKWELYIPPNADGSCPIPHKSVLKIMVAKDGGFCDKISPWATYVCCPSDSVVYHHVFYNPPQKYKFLYNKPEKPVALRIYECHVGISSPEGKVASYVYFTNNIIPRIVKQGYNAIQVMAVMEHAYYASFGYQVTNFFAASSRYGTPCDLKFLVDKAHELGIFVLLDIVHSHASKNTADGLNQWDGTNGCYFHDNYRGYHTVWDSRLFNYSERETLRFLLSNLRWWIEEYHFDGFRFDGVTSMIYHSHGLGTGFSGHYDEYFGLSVDTESLLYLTTANYMLHTFYPSVVTIAEEVSGMPALCRPVEEGGQGFDYRLAMAIPDKWIKLLKHYRDEDWNMGDLVFTLENRRYGEKNIAYAESHDQALVGDKTIAFWLMDKEMYTDMSTLCPLNSTIDRGIALHKMIRLITHGLGGEGLIIAEHIAGNEFGHPEWLDFPRQGNNSSYHYCRRQWNLVDDPLLRYKFLNNWDRAMNLAEEKYHWLSAGPAYTSWKHDQDKVIAFERANLLFVFNFHVNKSYTDYKIGVNKSGKYKMILDSDAEEFGGHQRLDSSCEWFTFPHEYANRANHLCVYAPSRCCFVLALDSDLS</sequence>
<protein>
    <recommendedName>
        <fullName evidence="3">1,4-alpha-glucan branching enzyme</fullName>
        <ecNumber evidence="3">2.4.1.18</ecNumber>
    </recommendedName>
</protein>
<dbReference type="InterPro" id="IPR006048">
    <property type="entry name" value="A-amylase/branching_C"/>
</dbReference>
<dbReference type="Gene3D" id="3.20.20.80">
    <property type="entry name" value="Glycosidases"/>
    <property type="match status" value="1"/>
</dbReference>
<dbReference type="GO" id="GO:0005978">
    <property type="term" value="P:glycogen biosynthetic process"/>
    <property type="evidence" value="ECO:0007669"/>
    <property type="project" value="TreeGrafter"/>
</dbReference>
<dbReference type="PANTHER" id="PTHR43651">
    <property type="entry name" value="1,4-ALPHA-GLUCAN-BRANCHING ENZYME"/>
    <property type="match status" value="1"/>
</dbReference>
<feature type="compositionally biased region" description="Low complexity" evidence="6">
    <location>
        <begin position="1180"/>
        <end position="1197"/>
    </location>
</feature>
<feature type="compositionally biased region" description="Polar residues" evidence="6">
    <location>
        <begin position="474"/>
        <end position="511"/>
    </location>
</feature>
<feature type="region of interest" description="Disordered" evidence="6">
    <location>
        <begin position="1171"/>
        <end position="1201"/>
    </location>
</feature>
<dbReference type="CDD" id="cd11321">
    <property type="entry name" value="AmyAc_bac_euk_BE"/>
    <property type="match status" value="1"/>
</dbReference>
<dbReference type="InterPro" id="IPR013783">
    <property type="entry name" value="Ig-like_fold"/>
</dbReference>
<dbReference type="SUPFAM" id="SSF51011">
    <property type="entry name" value="Glycosyl hydrolase domain"/>
    <property type="match status" value="1"/>
</dbReference>
<dbReference type="EC" id="2.4.1.18" evidence="3"/>
<dbReference type="InterPro" id="IPR025946">
    <property type="entry name" value="CABIT_dom"/>
</dbReference>
<feature type="compositionally biased region" description="Pro residues" evidence="6">
    <location>
        <begin position="1267"/>
        <end position="1289"/>
    </location>
</feature>
<gene>
    <name evidence="8" type="primary">GBE1</name>
    <name evidence="8" type="ORF">T05_12239</name>
</gene>
<feature type="domain" description="Glycosyl hydrolase family 13 catalytic" evidence="7">
    <location>
        <begin position="1658"/>
        <end position="2026"/>
    </location>
</feature>
<evidence type="ECO:0000256" key="5">
    <source>
        <dbReference type="ARBA" id="ARBA00060592"/>
    </source>
</evidence>
<dbReference type="SUPFAM" id="SSF81296">
    <property type="entry name" value="E set domains"/>
    <property type="match status" value="1"/>
</dbReference>
<dbReference type="InterPro" id="IPR014756">
    <property type="entry name" value="Ig_E-set"/>
</dbReference>
<dbReference type="PANTHER" id="PTHR43651:SF3">
    <property type="entry name" value="1,4-ALPHA-GLUCAN-BRANCHING ENZYME"/>
    <property type="match status" value="1"/>
</dbReference>
<proteinExistence type="inferred from homology"/>
<dbReference type="InterPro" id="IPR006047">
    <property type="entry name" value="GH13_cat_dom"/>
</dbReference>
<reference evidence="8 9" key="1">
    <citation type="submission" date="2015-01" db="EMBL/GenBank/DDBJ databases">
        <title>Evolution of Trichinella species and genotypes.</title>
        <authorList>
            <person name="Korhonen P.K."/>
            <person name="Edoardo P."/>
            <person name="Giuseppe L.R."/>
            <person name="Gasser R.B."/>
        </authorList>
    </citation>
    <scope>NUCLEOTIDE SEQUENCE [LARGE SCALE GENOMIC DNA]</scope>
    <source>
        <strain evidence="8">ISS417</strain>
    </source>
</reference>
<feature type="region of interest" description="Disordered" evidence="6">
    <location>
        <begin position="732"/>
        <end position="823"/>
    </location>
</feature>
<evidence type="ECO:0000313" key="9">
    <source>
        <dbReference type="Proteomes" id="UP000055048"/>
    </source>
</evidence>
<evidence type="ECO:0000256" key="6">
    <source>
        <dbReference type="SAM" id="MobiDB-lite"/>
    </source>
</evidence>
<dbReference type="InterPro" id="IPR017853">
    <property type="entry name" value="GH"/>
</dbReference>
<feature type="compositionally biased region" description="Polar residues" evidence="6">
    <location>
        <begin position="393"/>
        <end position="414"/>
    </location>
</feature>
<dbReference type="SMART" id="SM00642">
    <property type="entry name" value="Aamy"/>
    <property type="match status" value="1"/>
</dbReference>
<evidence type="ECO:0000256" key="2">
    <source>
        <dbReference type="ARBA" id="ARBA00009000"/>
    </source>
</evidence>
<dbReference type="FunFam" id="2.60.40.1180:FF:000003">
    <property type="entry name" value="1,4-alpha-glucan-branching enzyme, chloroplastic/amyloplastic"/>
    <property type="match status" value="1"/>
</dbReference>
<dbReference type="SUPFAM" id="SSF51445">
    <property type="entry name" value="(Trans)glycosidases"/>
    <property type="match status" value="1"/>
</dbReference>
<accession>A0A0V0TL65</accession>
<dbReference type="Pfam" id="PF02922">
    <property type="entry name" value="CBM_48"/>
    <property type="match status" value="1"/>
</dbReference>
<dbReference type="GO" id="GO:0043169">
    <property type="term" value="F:cation binding"/>
    <property type="evidence" value="ECO:0007669"/>
    <property type="project" value="InterPro"/>
</dbReference>
<feature type="region of interest" description="Disordered" evidence="6">
    <location>
        <begin position="387"/>
        <end position="414"/>
    </location>
</feature>
<dbReference type="Pfam" id="PF00128">
    <property type="entry name" value="Alpha-amylase"/>
    <property type="match status" value="1"/>
</dbReference>
<dbReference type="InterPro" id="IPR004193">
    <property type="entry name" value="Glyco_hydro_13_N"/>
</dbReference>
<dbReference type="Gene3D" id="2.60.40.1180">
    <property type="entry name" value="Golgi alpha-mannosidase II"/>
    <property type="match status" value="1"/>
</dbReference>
<keyword evidence="4" id="KW-0808">Transferase</keyword>
<comment type="catalytic activity">
    <reaction evidence="1">
        <text>Transfers a segment of a (1-&gt;4)-alpha-D-glucan chain to a primary hydroxy group in a similar glucan chain.</text>
        <dbReference type="EC" id="2.4.1.18"/>
    </reaction>
</comment>
<dbReference type="GO" id="GO:0003844">
    <property type="term" value="F:1,4-alpha-glucan branching enzyme activity"/>
    <property type="evidence" value="ECO:0007669"/>
    <property type="project" value="UniProtKB-EC"/>
</dbReference>
<name>A0A0V0TL65_9BILA</name>
<comment type="pathway">
    <text evidence="5">Glycan biosynthesis.</text>
</comment>
<comment type="caution">
    <text evidence="8">The sequence shown here is derived from an EMBL/GenBank/DDBJ whole genome shotgun (WGS) entry which is preliminary data.</text>
</comment>
<evidence type="ECO:0000313" key="8">
    <source>
        <dbReference type="EMBL" id="KRX39768.1"/>
    </source>
</evidence>
<organism evidence="8 9">
    <name type="scientific">Trichinella murrelli</name>
    <dbReference type="NCBI Taxonomy" id="144512"/>
    <lineage>
        <taxon>Eukaryota</taxon>
        <taxon>Metazoa</taxon>
        <taxon>Ecdysozoa</taxon>
        <taxon>Nematoda</taxon>
        <taxon>Enoplea</taxon>
        <taxon>Dorylaimia</taxon>
        <taxon>Trichinellida</taxon>
        <taxon>Trichinellidae</taxon>
        <taxon>Trichinella</taxon>
    </lineage>
</organism>
<dbReference type="InterPro" id="IPR013780">
    <property type="entry name" value="Glyco_hydro_b"/>
</dbReference>